<evidence type="ECO:0000256" key="3">
    <source>
        <dbReference type="SAM" id="MobiDB-lite"/>
    </source>
</evidence>
<gene>
    <name evidence="4" type="ORF">ElyMa_003765600</name>
</gene>
<feature type="compositionally biased region" description="Basic and acidic residues" evidence="3">
    <location>
        <begin position="464"/>
        <end position="474"/>
    </location>
</feature>
<evidence type="ECO:0000256" key="1">
    <source>
        <dbReference type="ARBA" id="ARBA00008686"/>
    </source>
</evidence>
<dbReference type="AlphaFoldDB" id="A0AAV4F9Y1"/>
<comment type="similarity">
    <text evidence="1">Belongs to the dysbindin family.</text>
</comment>
<sequence>MVGLLRVNVFLLGSNWTYIWPCELSNEVSCFVVTSSGSTRFEYVVVFITFTWPLAFKVYCEIQEKESDTSTQSRMDKCMCHLKTLQSSSLNKLIFYGCNNANHVTKQDGCWLILVYRVRNVDLCDWKKMSVLKKLRGTFQSAQQDIVEGLRALTSLDSQPRLDYLRAVKARDIDLDVGGDLLYNYQKLWNLIQTDTKESAAKAAEVNKLMAPMSKTWTRQAESINQLEEEVRSIPTLLTTLNQLQQLLDGLRQDFVAAEKGLDMLENMCEEQEHRKRIVEEEGKLAAYTIQREKEFEKLKVDLAHRHASKMAKVESAKRAQLQERAEAFTSAFKEDLEFYRTHGRPDRIPTEFPKVSSLSDIEIDQDKQALDSFLGPATESSNVQAAAASDDTYFEDDYITPFAVKEDADFVSDINHLTVPTKIDALSVESLEEDSGDEAKSKEAAESTINITSESRSPLTTDAKSEASEKTESPEGSSEIYSGEQENNAVEERQAE</sequence>
<proteinExistence type="inferred from homology"/>
<comment type="caution">
    <text evidence="4">The sequence shown here is derived from an EMBL/GenBank/DDBJ whole genome shotgun (WGS) entry which is preliminary data.</text>
</comment>
<evidence type="ECO:0000313" key="4">
    <source>
        <dbReference type="EMBL" id="GFR69765.1"/>
    </source>
</evidence>
<dbReference type="Proteomes" id="UP000762676">
    <property type="component" value="Unassembled WGS sequence"/>
</dbReference>
<keyword evidence="5" id="KW-1185">Reference proteome</keyword>
<organism evidence="4 5">
    <name type="scientific">Elysia marginata</name>
    <dbReference type="NCBI Taxonomy" id="1093978"/>
    <lineage>
        <taxon>Eukaryota</taxon>
        <taxon>Metazoa</taxon>
        <taxon>Spiralia</taxon>
        <taxon>Lophotrochozoa</taxon>
        <taxon>Mollusca</taxon>
        <taxon>Gastropoda</taxon>
        <taxon>Heterobranchia</taxon>
        <taxon>Euthyneura</taxon>
        <taxon>Panpulmonata</taxon>
        <taxon>Sacoglossa</taxon>
        <taxon>Placobranchoidea</taxon>
        <taxon>Plakobranchidae</taxon>
        <taxon>Elysia</taxon>
    </lineage>
</organism>
<feature type="compositionally biased region" description="Polar residues" evidence="3">
    <location>
        <begin position="448"/>
        <end position="463"/>
    </location>
</feature>
<reference evidence="4 5" key="1">
    <citation type="journal article" date="2021" name="Elife">
        <title>Chloroplast acquisition without the gene transfer in kleptoplastic sea slugs, Plakobranchus ocellatus.</title>
        <authorList>
            <person name="Maeda T."/>
            <person name="Takahashi S."/>
            <person name="Yoshida T."/>
            <person name="Shimamura S."/>
            <person name="Takaki Y."/>
            <person name="Nagai Y."/>
            <person name="Toyoda A."/>
            <person name="Suzuki Y."/>
            <person name="Arimoto A."/>
            <person name="Ishii H."/>
            <person name="Satoh N."/>
            <person name="Nishiyama T."/>
            <person name="Hasebe M."/>
            <person name="Maruyama T."/>
            <person name="Minagawa J."/>
            <person name="Obokata J."/>
            <person name="Shigenobu S."/>
        </authorList>
    </citation>
    <scope>NUCLEOTIDE SEQUENCE [LARGE SCALE GENOMIC DNA]</scope>
</reference>
<feature type="coiled-coil region" evidence="2">
    <location>
        <begin position="241"/>
        <end position="282"/>
    </location>
</feature>
<name>A0AAV4F9Y1_9GAST</name>
<evidence type="ECO:0000256" key="2">
    <source>
        <dbReference type="SAM" id="Coils"/>
    </source>
</evidence>
<dbReference type="InterPro" id="IPR007531">
    <property type="entry name" value="Dysbindin"/>
</dbReference>
<protein>
    <submittedName>
        <fullName evidence="4">Dysbindin-like</fullName>
    </submittedName>
</protein>
<evidence type="ECO:0000313" key="5">
    <source>
        <dbReference type="Proteomes" id="UP000762676"/>
    </source>
</evidence>
<dbReference type="PANTHER" id="PTHR16294:SF6">
    <property type="entry name" value="DYNAMIN N-TERMINAL DOMAIN-CONTAINING PROTEIN"/>
    <property type="match status" value="1"/>
</dbReference>
<dbReference type="EMBL" id="BMAT01007723">
    <property type="protein sequence ID" value="GFR69765.1"/>
    <property type="molecule type" value="Genomic_DNA"/>
</dbReference>
<keyword evidence="2" id="KW-0175">Coiled coil</keyword>
<feature type="region of interest" description="Disordered" evidence="3">
    <location>
        <begin position="434"/>
        <end position="497"/>
    </location>
</feature>
<dbReference type="PANTHER" id="PTHR16294">
    <property type="entry name" value="DYSTROBREVIN BINDING PROTEIN 1 DYSBINDIN"/>
    <property type="match status" value="1"/>
</dbReference>
<accession>A0AAV4F9Y1</accession>
<dbReference type="GO" id="GO:0005737">
    <property type="term" value="C:cytoplasm"/>
    <property type="evidence" value="ECO:0007669"/>
    <property type="project" value="InterPro"/>
</dbReference>
<feature type="compositionally biased region" description="Polar residues" evidence="3">
    <location>
        <begin position="475"/>
        <end position="489"/>
    </location>
</feature>